<evidence type="ECO:0000313" key="2">
    <source>
        <dbReference type="Proteomes" id="UP001160334"/>
    </source>
</evidence>
<proteinExistence type="predicted"/>
<keyword evidence="2" id="KW-1185">Reference proteome</keyword>
<reference evidence="1 2" key="1">
    <citation type="submission" date="2023-04" db="EMBL/GenBank/DDBJ databases">
        <title>Forest soil microbial communities from Buena Vista Peninsula, Colon Province, Panama.</title>
        <authorList>
            <person name="Bouskill N."/>
        </authorList>
    </citation>
    <scope>NUCLEOTIDE SEQUENCE [LARGE SCALE GENOMIC DNA]</scope>
    <source>
        <strain evidence="1 2">CFH S0262</strain>
    </source>
</reference>
<sequence>MCEHEDQTQHYNDEFGAYSMCVDCDNYFEAGVAL</sequence>
<accession>A0ABT6MHR4</accession>
<protein>
    <submittedName>
        <fullName evidence="1">Uncharacterized protein</fullName>
    </submittedName>
</protein>
<dbReference type="EMBL" id="JARXVC010000011">
    <property type="protein sequence ID" value="MDH6282894.1"/>
    <property type="molecule type" value="Genomic_DNA"/>
</dbReference>
<gene>
    <name evidence="1" type="ORF">M2280_004131</name>
</gene>
<evidence type="ECO:0000313" key="1">
    <source>
        <dbReference type="EMBL" id="MDH6282894.1"/>
    </source>
</evidence>
<comment type="caution">
    <text evidence="1">The sequence shown here is derived from an EMBL/GenBank/DDBJ whole genome shotgun (WGS) entry which is preliminary data.</text>
</comment>
<organism evidence="1 2">
    <name type="scientific">Prescottella agglutinans</name>
    <dbReference type="NCBI Taxonomy" id="1644129"/>
    <lineage>
        <taxon>Bacteria</taxon>
        <taxon>Bacillati</taxon>
        <taxon>Actinomycetota</taxon>
        <taxon>Actinomycetes</taxon>
        <taxon>Mycobacteriales</taxon>
        <taxon>Nocardiaceae</taxon>
        <taxon>Prescottella</taxon>
    </lineage>
</organism>
<name>A0ABT6MHR4_9NOCA</name>
<dbReference type="Proteomes" id="UP001160334">
    <property type="component" value="Unassembled WGS sequence"/>
</dbReference>